<name>A0A8S5R6G5_9CAUD</name>
<evidence type="ECO:0000313" key="1">
    <source>
        <dbReference type="EMBL" id="DAE26754.1"/>
    </source>
</evidence>
<accession>A0A8S5R6G5</accession>
<reference evidence="1" key="1">
    <citation type="journal article" date="2021" name="Proc. Natl. Acad. Sci. U.S.A.">
        <title>A Catalog of Tens of Thousands of Viruses from Human Metagenomes Reveals Hidden Associations with Chronic Diseases.</title>
        <authorList>
            <person name="Tisza M.J."/>
            <person name="Buck C.B."/>
        </authorList>
    </citation>
    <scope>NUCLEOTIDE SEQUENCE</scope>
    <source>
        <strain evidence="1">CtBoB21</strain>
    </source>
</reference>
<sequence length="138" mass="15915">MESLYRTSLNKRLMLKENIRNPRYPHRIKIVRMIVGKADPSDPFADDDAPVGHDEEIVIYEREGRSYTDTTTEGDKYVDQNKRKASIPVRYDEWVAGKCPLDGDTIYATVGNNTEKGMVKDCEPDNNRTVVYWSLTRV</sequence>
<proteinExistence type="predicted"/>
<organism evidence="1">
    <name type="scientific">Myoviridae sp. ctBoB21</name>
    <dbReference type="NCBI Taxonomy" id="2827287"/>
    <lineage>
        <taxon>Viruses</taxon>
        <taxon>Duplodnaviria</taxon>
        <taxon>Heunggongvirae</taxon>
        <taxon>Uroviricota</taxon>
        <taxon>Caudoviricetes</taxon>
    </lineage>
</organism>
<protein>
    <submittedName>
        <fullName evidence="1">Uncharacterized protein</fullName>
    </submittedName>
</protein>
<dbReference type="EMBL" id="BK015822">
    <property type="protein sequence ID" value="DAE26754.1"/>
    <property type="molecule type" value="Genomic_DNA"/>
</dbReference>